<dbReference type="PANTHER" id="PTHR10937">
    <property type="entry name" value="GLUCOSAMINE--FRUCTOSE-6-PHOSPHATE AMINOTRANSFERASE, ISOMERIZING"/>
    <property type="match status" value="1"/>
</dbReference>
<dbReference type="Gene3D" id="3.60.20.10">
    <property type="entry name" value="Glutamine Phosphoribosylpyrophosphate, subunit 1, domain 1"/>
    <property type="match status" value="1"/>
</dbReference>
<dbReference type="PROSITE" id="PS51464">
    <property type="entry name" value="SIS"/>
    <property type="match status" value="1"/>
</dbReference>
<evidence type="ECO:0000313" key="12">
    <source>
        <dbReference type="EMBL" id="VAW18816.1"/>
    </source>
</evidence>
<dbReference type="GO" id="GO:0006487">
    <property type="term" value="P:protein N-linked glycosylation"/>
    <property type="evidence" value="ECO:0007669"/>
    <property type="project" value="TreeGrafter"/>
</dbReference>
<evidence type="ECO:0000259" key="10">
    <source>
        <dbReference type="PROSITE" id="PS51278"/>
    </source>
</evidence>
<evidence type="ECO:0000256" key="7">
    <source>
        <dbReference type="ARBA" id="ARBA00022679"/>
    </source>
</evidence>
<evidence type="ECO:0000256" key="1">
    <source>
        <dbReference type="ARBA" id="ARBA00001031"/>
    </source>
</evidence>
<dbReference type="GO" id="GO:0006047">
    <property type="term" value="P:UDP-N-acetylglucosamine metabolic process"/>
    <property type="evidence" value="ECO:0007669"/>
    <property type="project" value="TreeGrafter"/>
</dbReference>
<dbReference type="Pfam" id="PF01380">
    <property type="entry name" value="SIS"/>
    <property type="match status" value="1"/>
</dbReference>
<keyword evidence="6 12" id="KW-0032">Aminotransferase</keyword>
<evidence type="ECO:0000256" key="2">
    <source>
        <dbReference type="ARBA" id="ARBA00004496"/>
    </source>
</evidence>
<dbReference type="EMBL" id="UOEN01000435">
    <property type="protein sequence ID" value="VAW18816.1"/>
    <property type="molecule type" value="Genomic_DNA"/>
</dbReference>
<organism evidence="12">
    <name type="scientific">hydrothermal vent metagenome</name>
    <dbReference type="NCBI Taxonomy" id="652676"/>
    <lineage>
        <taxon>unclassified sequences</taxon>
        <taxon>metagenomes</taxon>
        <taxon>ecological metagenomes</taxon>
    </lineage>
</organism>
<evidence type="ECO:0000256" key="4">
    <source>
        <dbReference type="ARBA" id="ARBA00016090"/>
    </source>
</evidence>
<sequence length="384" mass="41803">MQNNRVFLRKAHGKIQNLQSLIQKKPFPKSNIGVSHTRWATHGAPNKANAHPHKDCTGNIVVVHNGIIENYQELKSSLQAKGHKFLSETDTEVISHLIEEYYKGDLKWAVLSAIKKLRGAFALGIIHSDNPELLVAARVGSPLIVGVGNGENFIASDVPAILDQTKKIIYLKDGQIACIQKDSVKVFNFDGKAVKTKVDVVKFSIDAVKKQGFAHFMLKEIHEQPNVLSGIIKSRLKGSNVCLEGLNLSESQIKGFRQIVIVACGTAYHAGLVGRYVIEKLAGIPVSVDAASEFRYRDPIVDKKTLIIAVSQSGETADTLAAVKEAKRKGAKVISICNVIGSSLTRESDGVLYTYAGPEIGVASTKAYIAQVAMFYLFGLKLSL</sequence>
<evidence type="ECO:0000256" key="8">
    <source>
        <dbReference type="ARBA" id="ARBA00022737"/>
    </source>
</evidence>
<dbReference type="GO" id="GO:0006002">
    <property type="term" value="P:fructose 6-phosphate metabolic process"/>
    <property type="evidence" value="ECO:0007669"/>
    <property type="project" value="TreeGrafter"/>
</dbReference>
<dbReference type="NCBIfam" id="NF001484">
    <property type="entry name" value="PRK00331.1"/>
    <property type="match status" value="1"/>
</dbReference>
<dbReference type="InterPro" id="IPR017932">
    <property type="entry name" value="GATase_2_dom"/>
</dbReference>
<accession>A0A3B0UGR4</accession>
<dbReference type="GO" id="GO:0005829">
    <property type="term" value="C:cytosol"/>
    <property type="evidence" value="ECO:0007669"/>
    <property type="project" value="TreeGrafter"/>
</dbReference>
<evidence type="ECO:0000256" key="5">
    <source>
        <dbReference type="ARBA" id="ARBA00022490"/>
    </source>
</evidence>
<keyword evidence="5" id="KW-0963">Cytoplasm</keyword>
<feature type="non-terminal residue" evidence="12">
    <location>
        <position position="384"/>
    </location>
</feature>
<name>A0A3B0UGR4_9ZZZZ</name>
<dbReference type="SUPFAM" id="SSF53697">
    <property type="entry name" value="SIS domain"/>
    <property type="match status" value="1"/>
</dbReference>
<dbReference type="InterPro" id="IPR047084">
    <property type="entry name" value="GFAT_N"/>
</dbReference>
<evidence type="ECO:0000256" key="6">
    <source>
        <dbReference type="ARBA" id="ARBA00022576"/>
    </source>
</evidence>
<comment type="catalytic activity">
    <reaction evidence="1">
        <text>D-fructose 6-phosphate + L-glutamine = D-glucosamine 6-phosphate + L-glutamate</text>
        <dbReference type="Rhea" id="RHEA:13237"/>
        <dbReference type="ChEBI" id="CHEBI:29985"/>
        <dbReference type="ChEBI" id="CHEBI:58359"/>
        <dbReference type="ChEBI" id="CHEBI:58725"/>
        <dbReference type="ChEBI" id="CHEBI:61527"/>
        <dbReference type="EC" id="2.6.1.16"/>
    </reaction>
</comment>
<comment type="subcellular location">
    <subcellularLocation>
        <location evidence="2">Cytoplasm</location>
    </subcellularLocation>
</comment>
<protein>
    <recommendedName>
        <fullName evidence="4">Glutamine--fructose-6-phosphate aminotransferase [isomerizing]</fullName>
        <ecNumber evidence="3">2.6.1.16</ecNumber>
    </recommendedName>
</protein>
<evidence type="ECO:0000256" key="3">
    <source>
        <dbReference type="ARBA" id="ARBA00012916"/>
    </source>
</evidence>
<dbReference type="AlphaFoldDB" id="A0A3B0UGR4"/>
<dbReference type="FunFam" id="3.40.50.10490:FF:000001">
    <property type="entry name" value="Glutamine--fructose-6-phosphate aminotransferase [isomerizing]"/>
    <property type="match status" value="1"/>
</dbReference>
<dbReference type="InterPro" id="IPR005855">
    <property type="entry name" value="GFAT"/>
</dbReference>
<dbReference type="SUPFAM" id="SSF56235">
    <property type="entry name" value="N-terminal nucleophile aminohydrolases (Ntn hydrolases)"/>
    <property type="match status" value="1"/>
</dbReference>
<gene>
    <name evidence="12" type="ORF">MNBD_BACTEROID05-36</name>
</gene>
<dbReference type="EC" id="2.6.1.16" evidence="3"/>
<keyword evidence="9" id="KW-0315">Glutamine amidotransferase</keyword>
<dbReference type="Gene3D" id="3.40.50.10490">
    <property type="entry name" value="Glucose-6-phosphate isomerase like protein, domain 1"/>
    <property type="match status" value="1"/>
</dbReference>
<keyword evidence="8" id="KW-0677">Repeat</keyword>
<dbReference type="CDD" id="cd00714">
    <property type="entry name" value="GFAT"/>
    <property type="match status" value="1"/>
</dbReference>
<proteinExistence type="predicted"/>
<dbReference type="NCBIfam" id="TIGR01135">
    <property type="entry name" value="glmS"/>
    <property type="match status" value="1"/>
</dbReference>
<keyword evidence="7 12" id="KW-0808">Transferase</keyword>
<dbReference type="InterPro" id="IPR029055">
    <property type="entry name" value="Ntn_hydrolases_N"/>
</dbReference>
<evidence type="ECO:0000259" key="11">
    <source>
        <dbReference type="PROSITE" id="PS51464"/>
    </source>
</evidence>
<feature type="domain" description="SIS" evidence="11">
    <location>
        <begin position="248"/>
        <end position="384"/>
    </location>
</feature>
<dbReference type="GO" id="GO:0097367">
    <property type="term" value="F:carbohydrate derivative binding"/>
    <property type="evidence" value="ECO:0007669"/>
    <property type="project" value="InterPro"/>
</dbReference>
<feature type="domain" description="Glutamine amidotransferase type-2" evidence="10">
    <location>
        <begin position="1"/>
        <end position="182"/>
    </location>
</feature>
<evidence type="ECO:0000256" key="9">
    <source>
        <dbReference type="ARBA" id="ARBA00022962"/>
    </source>
</evidence>
<dbReference type="GO" id="GO:0004360">
    <property type="term" value="F:glutamine-fructose-6-phosphate transaminase (isomerizing) activity"/>
    <property type="evidence" value="ECO:0007669"/>
    <property type="project" value="UniProtKB-EC"/>
</dbReference>
<reference evidence="12" key="1">
    <citation type="submission" date="2018-06" db="EMBL/GenBank/DDBJ databases">
        <authorList>
            <person name="Zhirakovskaya E."/>
        </authorList>
    </citation>
    <scope>NUCLEOTIDE SEQUENCE</scope>
</reference>
<dbReference type="InterPro" id="IPR001347">
    <property type="entry name" value="SIS_dom"/>
</dbReference>
<dbReference type="PANTHER" id="PTHR10937:SF0">
    <property type="entry name" value="GLUTAMINE--FRUCTOSE-6-PHOSPHATE TRANSAMINASE (ISOMERIZING)"/>
    <property type="match status" value="1"/>
</dbReference>
<dbReference type="FunFam" id="3.60.20.10:FF:000006">
    <property type="entry name" value="Glutamine--fructose-6-phosphate aminotransferase [isomerizing]"/>
    <property type="match status" value="1"/>
</dbReference>
<dbReference type="Pfam" id="PF13522">
    <property type="entry name" value="GATase_6"/>
    <property type="match status" value="1"/>
</dbReference>
<dbReference type="InterPro" id="IPR046348">
    <property type="entry name" value="SIS_dom_sf"/>
</dbReference>
<dbReference type="InterPro" id="IPR035466">
    <property type="entry name" value="GlmS/AgaS_SIS"/>
</dbReference>
<dbReference type="PROSITE" id="PS51278">
    <property type="entry name" value="GATASE_TYPE_2"/>
    <property type="match status" value="1"/>
</dbReference>
<dbReference type="CDD" id="cd05008">
    <property type="entry name" value="SIS_GlmS_GlmD_1"/>
    <property type="match status" value="1"/>
</dbReference>